<dbReference type="GO" id="GO:0005921">
    <property type="term" value="C:gap junction"/>
    <property type="evidence" value="ECO:0007669"/>
    <property type="project" value="UniProtKB-SubCell"/>
</dbReference>
<dbReference type="GO" id="GO:0005243">
    <property type="term" value="F:gap junction channel activity"/>
    <property type="evidence" value="ECO:0007669"/>
    <property type="project" value="TreeGrafter"/>
</dbReference>
<dbReference type="EMBL" id="JABSTR010000001">
    <property type="protein sequence ID" value="KAH9361268.1"/>
    <property type="molecule type" value="Genomic_DNA"/>
</dbReference>
<feature type="region of interest" description="Disordered" evidence="13">
    <location>
        <begin position="280"/>
        <end position="299"/>
    </location>
</feature>
<dbReference type="PANTHER" id="PTHR11893:SF36">
    <property type="entry name" value="INNEXIN-5"/>
    <property type="match status" value="1"/>
</dbReference>
<comment type="function">
    <text evidence="12">Structural component of the gap junctions.</text>
</comment>
<dbReference type="PANTHER" id="PTHR11893">
    <property type="entry name" value="INNEXIN"/>
    <property type="match status" value="1"/>
</dbReference>
<feature type="region of interest" description="Disordered" evidence="13">
    <location>
        <begin position="108"/>
        <end position="193"/>
    </location>
</feature>
<name>A0A9J6FH97_HAELO</name>
<dbReference type="Proteomes" id="UP000821853">
    <property type="component" value="Chromosome 1"/>
</dbReference>
<comment type="caution">
    <text evidence="14">The sequence shown here is derived from an EMBL/GenBank/DDBJ whole genome shotgun (WGS) entry which is preliminary data.</text>
</comment>
<evidence type="ECO:0000256" key="9">
    <source>
        <dbReference type="ARBA" id="ARBA00023065"/>
    </source>
</evidence>
<keyword evidence="4" id="KW-1003">Cell membrane</keyword>
<evidence type="ECO:0000256" key="12">
    <source>
        <dbReference type="RuleBase" id="RU010713"/>
    </source>
</evidence>
<evidence type="ECO:0000256" key="7">
    <source>
        <dbReference type="ARBA" id="ARBA00022949"/>
    </source>
</evidence>
<keyword evidence="7" id="KW-0965">Cell junction</keyword>
<feature type="transmembrane region" description="Helical" evidence="12">
    <location>
        <begin position="510"/>
        <end position="530"/>
    </location>
</feature>
<evidence type="ECO:0000256" key="8">
    <source>
        <dbReference type="ARBA" id="ARBA00022989"/>
    </source>
</evidence>
<evidence type="ECO:0000256" key="11">
    <source>
        <dbReference type="ARBA" id="ARBA00023303"/>
    </source>
</evidence>
<keyword evidence="3 12" id="KW-0813">Transport</keyword>
<proteinExistence type="inferred from homology"/>
<dbReference type="OMA" id="PFYENIA"/>
<dbReference type="PRINTS" id="PR01262">
    <property type="entry name" value="INNEXIN"/>
</dbReference>
<gene>
    <name evidence="12" type="primary">inx</name>
    <name evidence="14" type="ORF">HPB48_006830</name>
</gene>
<dbReference type="VEuPathDB" id="VectorBase:HLOH_063218"/>
<sequence>MPPVGIPEEQPPAAAEAAAAAALSSAGMPIDGPTAMGPRAAAVVSPGKTGRERLPGRRLKIALSGNPRGGRIWVSAQRPQQRATRPQFATHLATRPLTCIHQGFKARAPFRRHPPRPSLPRWHASPGCHAPAQRSRQQQQQRESGGGGGGGGGPGPERPAAGGTAAFAQRPEASPPRITRRAPHDHQPSGEGKSMSFLFRFHDLIGGIHVPIDDGVDKLNRKYTLVVFLFLALPIFTRQYIGDPIECFTPTYFTDAQARFVNSYCWTASTYYLVSDAEGDEAAEAPPREPPDPRVQPEELDYAGFETPPAGGAERLRRVHVSYYQWAPLILLVQGCCFHLPFVLWGACAHSAGVKLRRLLKRASDIASLPPGCQQREALLSEFVDQFHTLVAGSAGCCTDPACGLPLACRCVGGPTRYLCLLYLLVKSLYVLNVGLQFLLLTAFLGRGFLRHGLELARRLAADGDWWNSPRFPLQTLCQVRAALQGGLRTYLCRCVLPINVFNEKIFSVVWFYLALLLPLNLASLLLWLWRCFRCNRFAFVRLCLWRTRMVSLGELSRVSRKIAVNYLGWDGVFVLRLIENNHGSAMATVILGRLYDFYANQMKAQDDGSDVELGPMPPSVAAQQSGTMHPCHGAPCHGGAAAPCAHQFGARRPGGYWGNPRHRISPLPPLDGALLRPLAPMAARPLGTAWGRAASPRGARRGRFPPAPRRPPREHRQADPPGSLRRAGRAFQPGRRPGPPRGDSSFAKARASAERSLLLLWPHHSRGRSALAQPP</sequence>
<keyword evidence="10 12" id="KW-0472">Membrane</keyword>
<dbReference type="GO" id="GO:0034220">
    <property type="term" value="P:monoatomic ion transmembrane transport"/>
    <property type="evidence" value="ECO:0007669"/>
    <property type="project" value="UniProtKB-KW"/>
</dbReference>
<keyword evidence="11 12" id="KW-0407">Ion channel</keyword>
<organism evidence="14 15">
    <name type="scientific">Haemaphysalis longicornis</name>
    <name type="common">Bush tick</name>
    <dbReference type="NCBI Taxonomy" id="44386"/>
    <lineage>
        <taxon>Eukaryota</taxon>
        <taxon>Metazoa</taxon>
        <taxon>Ecdysozoa</taxon>
        <taxon>Arthropoda</taxon>
        <taxon>Chelicerata</taxon>
        <taxon>Arachnida</taxon>
        <taxon>Acari</taxon>
        <taxon>Parasitiformes</taxon>
        <taxon>Ixodida</taxon>
        <taxon>Ixodoidea</taxon>
        <taxon>Ixodidae</taxon>
        <taxon>Haemaphysalinae</taxon>
        <taxon>Haemaphysalis</taxon>
    </lineage>
</organism>
<feature type="transmembrane region" description="Helical" evidence="12">
    <location>
        <begin position="429"/>
        <end position="450"/>
    </location>
</feature>
<comment type="subcellular location">
    <subcellularLocation>
        <location evidence="1">Cell junction</location>
        <location evidence="1">Gap junction</location>
    </subcellularLocation>
    <subcellularLocation>
        <location evidence="2 12">Cell membrane</location>
        <topology evidence="2 12">Multi-pass membrane protein</topology>
    </subcellularLocation>
</comment>
<evidence type="ECO:0000256" key="13">
    <source>
        <dbReference type="SAM" id="MobiDB-lite"/>
    </source>
</evidence>
<reference evidence="14 15" key="1">
    <citation type="journal article" date="2020" name="Cell">
        <title>Large-Scale Comparative Analyses of Tick Genomes Elucidate Their Genetic Diversity and Vector Capacities.</title>
        <authorList>
            <consortium name="Tick Genome and Microbiome Consortium (TIGMIC)"/>
            <person name="Jia N."/>
            <person name="Wang J."/>
            <person name="Shi W."/>
            <person name="Du L."/>
            <person name="Sun Y."/>
            <person name="Zhan W."/>
            <person name="Jiang J.F."/>
            <person name="Wang Q."/>
            <person name="Zhang B."/>
            <person name="Ji P."/>
            <person name="Bell-Sakyi L."/>
            <person name="Cui X.M."/>
            <person name="Yuan T.T."/>
            <person name="Jiang B.G."/>
            <person name="Yang W.F."/>
            <person name="Lam T.T."/>
            <person name="Chang Q.C."/>
            <person name="Ding S.J."/>
            <person name="Wang X.J."/>
            <person name="Zhu J.G."/>
            <person name="Ruan X.D."/>
            <person name="Zhao L."/>
            <person name="Wei J.T."/>
            <person name="Ye R.Z."/>
            <person name="Que T.C."/>
            <person name="Du C.H."/>
            <person name="Zhou Y.H."/>
            <person name="Cheng J.X."/>
            <person name="Dai P.F."/>
            <person name="Guo W.B."/>
            <person name="Han X.H."/>
            <person name="Huang E.J."/>
            <person name="Li L.F."/>
            <person name="Wei W."/>
            <person name="Gao Y.C."/>
            <person name="Liu J.Z."/>
            <person name="Shao H.Z."/>
            <person name="Wang X."/>
            <person name="Wang C.C."/>
            <person name="Yang T.C."/>
            <person name="Huo Q.B."/>
            <person name="Li W."/>
            <person name="Chen H.Y."/>
            <person name="Chen S.E."/>
            <person name="Zhou L.G."/>
            <person name="Ni X.B."/>
            <person name="Tian J.H."/>
            <person name="Sheng Y."/>
            <person name="Liu T."/>
            <person name="Pan Y.S."/>
            <person name="Xia L.Y."/>
            <person name="Li J."/>
            <person name="Zhao F."/>
            <person name="Cao W.C."/>
        </authorList>
    </citation>
    <scope>NUCLEOTIDE SEQUENCE [LARGE SCALE GENOMIC DNA]</scope>
    <source>
        <strain evidence="14">HaeL-2018</strain>
    </source>
</reference>
<feature type="compositionally biased region" description="Gly residues" evidence="13">
    <location>
        <begin position="144"/>
        <end position="155"/>
    </location>
</feature>
<evidence type="ECO:0000256" key="1">
    <source>
        <dbReference type="ARBA" id="ARBA00004610"/>
    </source>
</evidence>
<keyword evidence="9 12" id="KW-0406">Ion transport</keyword>
<dbReference type="OrthoDB" id="5867527at2759"/>
<keyword evidence="8 12" id="KW-1133">Transmembrane helix</keyword>
<comment type="caution">
    <text evidence="12">Lacks conserved residue(s) required for the propagation of feature annotation.</text>
</comment>
<evidence type="ECO:0000256" key="10">
    <source>
        <dbReference type="ARBA" id="ARBA00023136"/>
    </source>
</evidence>
<comment type="similarity">
    <text evidence="12">Belongs to the pannexin family.</text>
</comment>
<evidence type="ECO:0000256" key="4">
    <source>
        <dbReference type="ARBA" id="ARBA00022475"/>
    </source>
</evidence>
<feature type="compositionally biased region" description="Basic and acidic residues" evidence="13">
    <location>
        <begin position="286"/>
        <end position="297"/>
    </location>
</feature>
<keyword evidence="5 12" id="KW-0812">Transmembrane</keyword>
<keyword evidence="6" id="KW-0303">Gap junction</keyword>
<evidence type="ECO:0000256" key="2">
    <source>
        <dbReference type="ARBA" id="ARBA00004651"/>
    </source>
</evidence>
<evidence type="ECO:0000256" key="3">
    <source>
        <dbReference type="ARBA" id="ARBA00022448"/>
    </source>
</evidence>
<feature type="region of interest" description="Disordered" evidence="13">
    <location>
        <begin position="690"/>
        <end position="751"/>
    </location>
</feature>
<accession>A0A9J6FH97</accession>
<dbReference type="InterPro" id="IPR000990">
    <property type="entry name" value="Innexin"/>
</dbReference>
<keyword evidence="15" id="KW-1185">Reference proteome</keyword>
<evidence type="ECO:0000256" key="6">
    <source>
        <dbReference type="ARBA" id="ARBA00022868"/>
    </source>
</evidence>
<dbReference type="Pfam" id="PF00876">
    <property type="entry name" value="Innexin"/>
    <property type="match status" value="1"/>
</dbReference>
<evidence type="ECO:0000256" key="5">
    <source>
        <dbReference type="ARBA" id="ARBA00022692"/>
    </source>
</evidence>
<dbReference type="PROSITE" id="PS51013">
    <property type="entry name" value="PANNEXIN"/>
    <property type="match status" value="1"/>
</dbReference>
<evidence type="ECO:0000313" key="15">
    <source>
        <dbReference type="Proteomes" id="UP000821853"/>
    </source>
</evidence>
<feature type="compositionally biased region" description="Low complexity" evidence="13">
    <location>
        <begin position="130"/>
        <end position="143"/>
    </location>
</feature>
<protein>
    <recommendedName>
        <fullName evidence="12">Innexin</fullName>
    </recommendedName>
</protein>
<dbReference type="AlphaFoldDB" id="A0A9J6FH97"/>
<dbReference type="GO" id="GO:0005886">
    <property type="term" value="C:plasma membrane"/>
    <property type="evidence" value="ECO:0007669"/>
    <property type="project" value="UniProtKB-SubCell"/>
</dbReference>
<evidence type="ECO:0000313" key="14">
    <source>
        <dbReference type="EMBL" id="KAH9361268.1"/>
    </source>
</evidence>